<keyword evidence="3" id="KW-1133">Transmembrane helix</keyword>
<proteinExistence type="predicted"/>
<sequence>MTIRQKNPNYHDIDLRDLEMHNTLSFKVLQGQLQHDAKSMGLKQRIGMLAGIVQMMFFQLLFFHDDKWSVHLEILITMINDIHADVLKLFEPRDRAVVTCDDIPAFLFFCGLLIWIDHQWSVSIGKAPRLSELHDQVLNEFPALFRLQNIIGCESWVVRTIGRIAGIQEWRNTQAMLGKNITIGLCKESEQIGDDLNQGLERTWKKLQNPSNLSERSSLETTRIFALAAMTYLHVTISGPRVDLAEIQTSVRRTLYALNQLKDNNLLKVLHWPLYLTGCMAIGEDRKYILDLFGIVHVLYSGACAQDRYSQRLKEYWAAREMDPNYNLWETGAGRPLFI</sequence>
<dbReference type="GO" id="GO:0045944">
    <property type="term" value="P:positive regulation of transcription by RNA polymerase II"/>
    <property type="evidence" value="ECO:0007669"/>
    <property type="project" value="TreeGrafter"/>
</dbReference>
<evidence type="ECO:0000313" key="5">
    <source>
        <dbReference type="Proteomes" id="UP001147760"/>
    </source>
</evidence>
<evidence type="ECO:0000256" key="1">
    <source>
        <dbReference type="ARBA" id="ARBA00004123"/>
    </source>
</evidence>
<dbReference type="AlphaFoldDB" id="A0A9W9WIF6"/>
<evidence type="ECO:0000256" key="3">
    <source>
        <dbReference type="SAM" id="Phobius"/>
    </source>
</evidence>
<dbReference type="Proteomes" id="UP001147760">
    <property type="component" value="Unassembled WGS sequence"/>
</dbReference>
<dbReference type="PANTHER" id="PTHR37534:SF26">
    <property type="entry name" value="TRANSCRIPTION FACTOR, PUTATIVE-RELATED"/>
    <property type="match status" value="1"/>
</dbReference>
<protein>
    <submittedName>
        <fullName evidence="4">Fungal-specific transcription factor domain-containing protein</fullName>
    </submittedName>
</protein>
<keyword evidence="2" id="KW-0539">Nucleus</keyword>
<reference evidence="4" key="2">
    <citation type="journal article" date="2023" name="IMA Fungus">
        <title>Comparative genomic study of the Penicillium genus elucidates a diverse pangenome and 15 lateral gene transfer events.</title>
        <authorList>
            <person name="Petersen C."/>
            <person name="Sorensen T."/>
            <person name="Nielsen M.R."/>
            <person name="Sondergaard T.E."/>
            <person name="Sorensen J.L."/>
            <person name="Fitzpatrick D.A."/>
            <person name="Frisvad J.C."/>
            <person name="Nielsen K.L."/>
        </authorList>
    </citation>
    <scope>NUCLEOTIDE SEQUENCE</scope>
    <source>
        <strain evidence="4">IBT 17660</strain>
    </source>
</reference>
<dbReference type="EMBL" id="JAPWDO010000007">
    <property type="protein sequence ID" value="KAJ5462453.1"/>
    <property type="molecule type" value="Genomic_DNA"/>
</dbReference>
<keyword evidence="3" id="KW-0812">Transmembrane</keyword>
<dbReference type="GO" id="GO:0000976">
    <property type="term" value="F:transcription cis-regulatory region binding"/>
    <property type="evidence" value="ECO:0007669"/>
    <property type="project" value="TreeGrafter"/>
</dbReference>
<dbReference type="GO" id="GO:0005634">
    <property type="term" value="C:nucleus"/>
    <property type="evidence" value="ECO:0007669"/>
    <property type="project" value="UniProtKB-SubCell"/>
</dbReference>
<comment type="caution">
    <text evidence="4">The sequence shown here is derived from an EMBL/GenBank/DDBJ whole genome shotgun (WGS) entry which is preliminary data.</text>
</comment>
<keyword evidence="3" id="KW-0472">Membrane</keyword>
<reference evidence="4" key="1">
    <citation type="submission" date="2022-12" db="EMBL/GenBank/DDBJ databases">
        <authorList>
            <person name="Petersen C."/>
        </authorList>
    </citation>
    <scope>NUCLEOTIDE SEQUENCE</scope>
    <source>
        <strain evidence="4">IBT 17660</strain>
    </source>
</reference>
<dbReference type="PANTHER" id="PTHR37534">
    <property type="entry name" value="TRANSCRIPTIONAL ACTIVATOR PROTEIN UGA3"/>
    <property type="match status" value="1"/>
</dbReference>
<dbReference type="InterPro" id="IPR021858">
    <property type="entry name" value="Fun_TF"/>
</dbReference>
<organism evidence="4 5">
    <name type="scientific">Penicillium desertorum</name>
    <dbReference type="NCBI Taxonomy" id="1303715"/>
    <lineage>
        <taxon>Eukaryota</taxon>
        <taxon>Fungi</taxon>
        <taxon>Dikarya</taxon>
        <taxon>Ascomycota</taxon>
        <taxon>Pezizomycotina</taxon>
        <taxon>Eurotiomycetes</taxon>
        <taxon>Eurotiomycetidae</taxon>
        <taxon>Eurotiales</taxon>
        <taxon>Aspergillaceae</taxon>
        <taxon>Penicillium</taxon>
    </lineage>
</organism>
<keyword evidence="5" id="KW-1185">Reference proteome</keyword>
<feature type="transmembrane region" description="Helical" evidence="3">
    <location>
        <begin position="46"/>
        <end position="63"/>
    </location>
</feature>
<gene>
    <name evidence="4" type="ORF">N7530_010658</name>
</gene>
<name>A0A9W9WIF6_9EURO</name>
<dbReference type="Pfam" id="PF11951">
    <property type="entry name" value="Fungal_trans_2"/>
    <property type="match status" value="1"/>
</dbReference>
<dbReference type="OrthoDB" id="5213892at2759"/>
<comment type="subcellular location">
    <subcellularLocation>
        <location evidence="1">Nucleus</location>
    </subcellularLocation>
</comment>
<evidence type="ECO:0000313" key="4">
    <source>
        <dbReference type="EMBL" id="KAJ5462453.1"/>
    </source>
</evidence>
<dbReference type="GO" id="GO:0003700">
    <property type="term" value="F:DNA-binding transcription factor activity"/>
    <property type="evidence" value="ECO:0007669"/>
    <property type="project" value="TreeGrafter"/>
</dbReference>
<accession>A0A9W9WIF6</accession>
<evidence type="ECO:0000256" key="2">
    <source>
        <dbReference type="ARBA" id="ARBA00023242"/>
    </source>
</evidence>